<dbReference type="OrthoDB" id="9795789at2"/>
<feature type="domain" description="Carbohydrate kinase PfkB" evidence="6">
    <location>
        <begin position="10"/>
        <end position="307"/>
    </location>
</feature>
<dbReference type="Proteomes" id="UP000007460">
    <property type="component" value="Chromosome"/>
</dbReference>
<dbReference type="EMBL" id="CP001751">
    <property type="protein sequence ID" value="ADE39216.1"/>
    <property type="molecule type" value="Genomic_DNA"/>
</dbReference>
<dbReference type="AlphaFoldDB" id="D5BSG9"/>
<evidence type="ECO:0000256" key="1">
    <source>
        <dbReference type="ARBA" id="ARBA00010688"/>
    </source>
</evidence>
<dbReference type="CDD" id="cd01167">
    <property type="entry name" value="bac_FRK"/>
    <property type="match status" value="1"/>
</dbReference>
<keyword evidence="3" id="KW-0547">Nucleotide-binding</keyword>
<comment type="similarity">
    <text evidence="1">Belongs to the carbohydrate kinase PfkB family.</text>
</comment>
<keyword evidence="4 7" id="KW-0418">Kinase</keyword>
<dbReference type="STRING" id="488538.SAR116_0973"/>
<dbReference type="InterPro" id="IPR050306">
    <property type="entry name" value="PfkB_Carbo_kinase"/>
</dbReference>
<evidence type="ECO:0000259" key="6">
    <source>
        <dbReference type="Pfam" id="PF00294"/>
    </source>
</evidence>
<gene>
    <name evidence="7" type="ordered locus">SAR116_0973</name>
</gene>
<evidence type="ECO:0000256" key="3">
    <source>
        <dbReference type="ARBA" id="ARBA00022741"/>
    </source>
</evidence>
<organism evidence="7 8">
    <name type="scientific">Puniceispirillum marinum (strain IMCC1322)</name>
    <dbReference type="NCBI Taxonomy" id="488538"/>
    <lineage>
        <taxon>Bacteria</taxon>
        <taxon>Pseudomonadati</taxon>
        <taxon>Pseudomonadota</taxon>
        <taxon>Alphaproteobacteria</taxon>
        <taxon>Candidatus Puniceispirillales</taxon>
        <taxon>Candidatus Puniceispirillaceae</taxon>
        <taxon>Candidatus Puniceispirillum</taxon>
    </lineage>
</organism>
<dbReference type="InterPro" id="IPR011611">
    <property type="entry name" value="PfkB_dom"/>
</dbReference>
<keyword evidence="8" id="KW-1185">Reference proteome</keyword>
<evidence type="ECO:0000313" key="7">
    <source>
        <dbReference type="EMBL" id="ADE39216.1"/>
    </source>
</evidence>
<dbReference type="SUPFAM" id="SSF53613">
    <property type="entry name" value="Ribokinase-like"/>
    <property type="match status" value="1"/>
</dbReference>
<evidence type="ECO:0000256" key="4">
    <source>
        <dbReference type="ARBA" id="ARBA00022777"/>
    </source>
</evidence>
<dbReference type="RefSeq" id="WP_013045845.1">
    <property type="nucleotide sequence ID" value="NC_014010.1"/>
</dbReference>
<dbReference type="eggNOG" id="COG0524">
    <property type="taxonomic scope" value="Bacteria"/>
</dbReference>
<dbReference type="EC" id="2.7.1.4" evidence="7"/>
<accession>D5BSG9</accession>
<evidence type="ECO:0000256" key="5">
    <source>
        <dbReference type="ARBA" id="ARBA00022840"/>
    </source>
</evidence>
<reference evidence="7 8" key="1">
    <citation type="journal article" date="2010" name="J. Bacteriol.">
        <title>Complete genome sequence of "Candidatus Puniceispirillum marinum" IMCC1322, a representative of the SAR116 clade in the Alphaproteobacteria.</title>
        <authorList>
            <person name="Oh H.M."/>
            <person name="Kwon K.K."/>
            <person name="Kang I."/>
            <person name="Kang S.G."/>
            <person name="Lee J.H."/>
            <person name="Kim S.J."/>
            <person name="Cho J.C."/>
        </authorList>
    </citation>
    <scope>NUCLEOTIDE SEQUENCE [LARGE SCALE GENOMIC DNA]</scope>
    <source>
        <strain evidence="7 8">IMCC1322</strain>
    </source>
</reference>
<dbReference type="GO" id="GO:0008865">
    <property type="term" value="F:fructokinase activity"/>
    <property type="evidence" value="ECO:0007669"/>
    <property type="project" value="UniProtKB-EC"/>
</dbReference>
<keyword evidence="2 7" id="KW-0808">Transferase</keyword>
<evidence type="ECO:0000256" key="2">
    <source>
        <dbReference type="ARBA" id="ARBA00022679"/>
    </source>
</evidence>
<protein>
    <submittedName>
        <fullName evidence="7">Fructokinase</fullName>
        <ecNumber evidence="7">2.7.1.4</ecNumber>
    </submittedName>
</protein>
<dbReference type="Pfam" id="PF00294">
    <property type="entry name" value="PfkB"/>
    <property type="match status" value="1"/>
</dbReference>
<dbReference type="KEGG" id="apb:SAR116_0973"/>
<evidence type="ECO:0000313" key="8">
    <source>
        <dbReference type="Proteomes" id="UP000007460"/>
    </source>
</evidence>
<proteinExistence type="inferred from homology"/>
<dbReference type="PANTHER" id="PTHR43085">
    <property type="entry name" value="HEXOKINASE FAMILY MEMBER"/>
    <property type="match status" value="1"/>
</dbReference>
<sequence>MITVGGENLIDLVSGKQTDNEQPHYLAKPGGGPFNVAMAIGRQGCDVTYVTPISTDAFGDLLATRLFESNVVVAVPRVQQPTSLAVVSLTADGVASYSFHRNGTAERQVTRETLASYVPPETNIFHVGGLALIEGDDAEAWKTEFQRCKDAGILTSLDPNVRPALIHDRNQYVARLHELMKIADIVKLSDEDLEWLYPDRPLEQALADCRADCNAALFILTLGSAGARGFVEAGDVHVPAATIDIMVDTVGAGDTFMATILRWIIETGRITPETLGNTDIAALKMALSAAANAAALNCAQSGCNPPWRDQLTD</sequence>
<dbReference type="Gene3D" id="3.40.1190.20">
    <property type="match status" value="1"/>
</dbReference>
<keyword evidence="5" id="KW-0067">ATP-binding</keyword>
<dbReference type="PANTHER" id="PTHR43085:SF1">
    <property type="entry name" value="PSEUDOURIDINE KINASE-RELATED"/>
    <property type="match status" value="1"/>
</dbReference>
<dbReference type="InterPro" id="IPR029056">
    <property type="entry name" value="Ribokinase-like"/>
</dbReference>
<dbReference type="HOGENOM" id="CLU_027634_6_2_5"/>
<dbReference type="GO" id="GO:0005524">
    <property type="term" value="F:ATP binding"/>
    <property type="evidence" value="ECO:0007669"/>
    <property type="project" value="UniProtKB-KW"/>
</dbReference>
<name>D5BSG9_PUNMI</name>